<accession>A0AAU6WKP7</accession>
<gene>
    <name evidence="3" type="ORF">QMQ05_10635</name>
</gene>
<name>A0AAU6WKP7_9MICC</name>
<sequence>MVTLKSEHDLTDLLAAAGLTRSTYYYHLKLMDQADPYAELKAAITTSFENSKRRYGYRRVHMDLRAEGWNVSRKLVRKLMRILGFQSKARPKRRYNSYQGEQSKIAENLLQRQFDVESPDTVYVSDVTEFRVDQRKLYLSPIMDLFDHSILSYTIASSPTTVFTNESLALALGSRDFNKKLLVHTDQGFQYQHQSWKRLLEEHGAMQSMSRKGNCFDNSVMENFFGHLQSEMFHGEHFTDFAVLKVEIEAYIDWYNSSRRQERLKGMTPMEYRCHTLAA</sequence>
<dbReference type="NCBIfam" id="NF033516">
    <property type="entry name" value="transpos_IS3"/>
    <property type="match status" value="1"/>
</dbReference>
<dbReference type="SUPFAM" id="SSF53098">
    <property type="entry name" value="Ribonuclease H-like"/>
    <property type="match status" value="1"/>
</dbReference>
<comment type="function">
    <text evidence="1">Involved in the transposition of the insertion sequence.</text>
</comment>
<dbReference type="PANTHER" id="PTHR46889:SF4">
    <property type="entry name" value="TRANSPOSASE INSO FOR INSERTION SEQUENCE ELEMENT IS911B-RELATED"/>
    <property type="match status" value="1"/>
</dbReference>
<dbReference type="InterPro" id="IPR036397">
    <property type="entry name" value="RNaseH_sf"/>
</dbReference>
<dbReference type="InterPro" id="IPR001584">
    <property type="entry name" value="Integrase_cat-core"/>
</dbReference>
<proteinExistence type="predicted"/>
<evidence type="ECO:0000313" key="3">
    <source>
        <dbReference type="EMBL" id="XAO47583.1"/>
    </source>
</evidence>
<dbReference type="KEGG" id="gey:QMQ05_10635"/>
<dbReference type="Pfam" id="PF13333">
    <property type="entry name" value="rve_2"/>
    <property type="match status" value="1"/>
</dbReference>
<dbReference type="PANTHER" id="PTHR46889">
    <property type="entry name" value="TRANSPOSASE INSF FOR INSERTION SEQUENCE IS3B-RELATED"/>
    <property type="match status" value="1"/>
</dbReference>
<dbReference type="InterPro" id="IPR050900">
    <property type="entry name" value="Transposase_IS3/IS150/IS904"/>
</dbReference>
<protein>
    <submittedName>
        <fullName evidence="3">IS3 family transposase</fullName>
    </submittedName>
</protein>
<evidence type="ECO:0000259" key="2">
    <source>
        <dbReference type="PROSITE" id="PS50994"/>
    </source>
</evidence>
<dbReference type="GO" id="GO:0003676">
    <property type="term" value="F:nucleic acid binding"/>
    <property type="evidence" value="ECO:0007669"/>
    <property type="project" value="InterPro"/>
</dbReference>
<dbReference type="Pfam" id="PF00665">
    <property type="entry name" value="rve"/>
    <property type="match status" value="1"/>
</dbReference>
<dbReference type="GO" id="GO:0015074">
    <property type="term" value="P:DNA integration"/>
    <property type="evidence" value="ECO:0007669"/>
    <property type="project" value="InterPro"/>
</dbReference>
<dbReference type="InterPro" id="IPR012337">
    <property type="entry name" value="RNaseH-like_sf"/>
</dbReference>
<keyword evidence="4" id="KW-1185">Reference proteome</keyword>
<dbReference type="AlphaFoldDB" id="A0AAU6WKP7"/>
<feature type="domain" description="Integrase catalytic" evidence="2">
    <location>
        <begin position="115"/>
        <end position="277"/>
    </location>
</feature>
<evidence type="ECO:0000313" key="4">
    <source>
        <dbReference type="Proteomes" id="UP001486888"/>
    </source>
</evidence>
<dbReference type="Proteomes" id="UP001486888">
    <property type="component" value="Chromosome"/>
</dbReference>
<dbReference type="Gene3D" id="3.30.420.10">
    <property type="entry name" value="Ribonuclease H-like superfamily/Ribonuclease H"/>
    <property type="match status" value="1"/>
</dbReference>
<dbReference type="InterPro" id="IPR025948">
    <property type="entry name" value="HTH-like_dom"/>
</dbReference>
<organism evidence="3 4">
    <name type="scientific">Glutamicibacter ectropisis</name>
    <dbReference type="NCBI Taxonomy" id="3046593"/>
    <lineage>
        <taxon>Bacteria</taxon>
        <taxon>Bacillati</taxon>
        <taxon>Actinomycetota</taxon>
        <taxon>Actinomycetes</taxon>
        <taxon>Micrococcales</taxon>
        <taxon>Micrococcaceae</taxon>
        <taxon>Glutamicibacter</taxon>
    </lineage>
</organism>
<dbReference type="InterPro" id="IPR048020">
    <property type="entry name" value="Transpos_IS3"/>
</dbReference>
<reference evidence="3 4" key="1">
    <citation type="submission" date="2023-05" db="EMBL/GenBank/DDBJ databases">
        <title>Glutamicibacter sp. B1, complete genome.</title>
        <authorList>
            <person name="Long Y.H."/>
            <person name="Fang T."/>
            <person name="Li X.Y."/>
        </authorList>
    </citation>
    <scope>NUCLEOTIDE SEQUENCE [LARGE SCALE GENOMIC DNA]</scope>
    <source>
        <strain evidence="3 4">B1</strain>
    </source>
</reference>
<dbReference type="Pfam" id="PF13276">
    <property type="entry name" value="HTH_21"/>
    <property type="match status" value="1"/>
</dbReference>
<dbReference type="EMBL" id="CP125942">
    <property type="protein sequence ID" value="XAO47583.1"/>
    <property type="molecule type" value="Genomic_DNA"/>
</dbReference>
<evidence type="ECO:0000256" key="1">
    <source>
        <dbReference type="ARBA" id="ARBA00002286"/>
    </source>
</evidence>
<dbReference type="PROSITE" id="PS50994">
    <property type="entry name" value="INTEGRASE"/>
    <property type="match status" value="1"/>
</dbReference>